<organism evidence="3 4">
    <name type="scientific">Verticiella sediminum</name>
    <dbReference type="NCBI Taxonomy" id="1247510"/>
    <lineage>
        <taxon>Bacteria</taxon>
        <taxon>Pseudomonadati</taxon>
        <taxon>Pseudomonadota</taxon>
        <taxon>Betaproteobacteria</taxon>
        <taxon>Burkholderiales</taxon>
        <taxon>Alcaligenaceae</taxon>
        <taxon>Verticiella</taxon>
    </lineage>
</organism>
<evidence type="ECO:0000313" key="3">
    <source>
        <dbReference type="EMBL" id="TSH90443.1"/>
    </source>
</evidence>
<dbReference type="EMBL" id="VLTJ01000039">
    <property type="protein sequence ID" value="TSH90443.1"/>
    <property type="molecule type" value="Genomic_DNA"/>
</dbReference>
<feature type="transmembrane region" description="Helical" evidence="1">
    <location>
        <begin position="282"/>
        <end position="304"/>
    </location>
</feature>
<comment type="caution">
    <text evidence="3">The sequence shown here is derived from an EMBL/GenBank/DDBJ whole genome shotgun (WGS) entry which is preliminary data.</text>
</comment>
<gene>
    <name evidence="3" type="ORF">FOZ76_21740</name>
</gene>
<keyword evidence="1" id="KW-0812">Transmembrane</keyword>
<feature type="transmembrane region" description="Helical" evidence="1">
    <location>
        <begin position="173"/>
        <end position="190"/>
    </location>
</feature>
<name>A0A556AC42_9BURK</name>
<feature type="transmembrane region" description="Helical" evidence="1">
    <location>
        <begin position="64"/>
        <end position="89"/>
    </location>
</feature>
<reference evidence="3 4" key="1">
    <citation type="submission" date="2019-07" db="EMBL/GenBank/DDBJ databases">
        <title>Qingshengfaniella alkalisoli gen. nov., sp. nov., isolated from saline soil.</title>
        <authorList>
            <person name="Xu L."/>
            <person name="Huang X.-X."/>
            <person name="Sun J.-Q."/>
        </authorList>
    </citation>
    <scope>NUCLEOTIDE SEQUENCE [LARGE SCALE GENOMIC DNA]</scope>
    <source>
        <strain evidence="3 4">DSM 27279</strain>
    </source>
</reference>
<accession>A0A556AC42</accession>
<keyword evidence="1" id="KW-0472">Membrane</keyword>
<evidence type="ECO:0000259" key="2">
    <source>
        <dbReference type="Pfam" id="PF09925"/>
    </source>
</evidence>
<sequence length="342" mass="36997">MRHRQCAAARRETRLDSWQSWYQSSRQQRALLRWAAQGHLDAAGLRTARAWVGDPPGAADWRRFWLALCGWLGVCLIAAAAVTFFAANWSAMGRFARLGLAEAALVLAAAVAFCAGRRWPVLASLALWLACALIGVLLALIGQVYQLGADPWQLFVLWAALMLPWTFASRQAATWLLFAAVAEIGLWLWADTHLHGTVFAVAFAAGNLLGLAAWEVARGRLAWLAGRNAGPRLIVLALLTGVSVLALPNFLVRAHGGWSWLVWLGCCGGLLLYFLRARRDLVILALVLLNVIVMVTVHLGVRVLDTTSDVVASATMLAVLVLAQAALAAKWLRSLGGNGAEP</sequence>
<feature type="transmembrane region" description="Helical" evidence="1">
    <location>
        <begin position="122"/>
        <end position="145"/>
    </location>
</feature>
<feature type="domain" description="DUF2157" evidence="2">
    <location>
        <begin position="33"/>
        <end position="175"/>
    </location>
</feature>
<evidence type="ECO:0000256" key="1">
    <source>
        <dbReference type="SAM" id="Phobius"/>
    </source>
</evidence>
<dbReference type="AlphaFoldDB" id="A0A556AC42"/>
<dbReference type="Pfam" id="PF09925">
    <property type="entry name" value="DUF2157"/>
    <property type="match status" value="1"/>
</dbReference>
<feature type="transmembrane region" description="Helical" evidence="1">
    <location>
        <begin position="95"/>
        <end position="115"/>
    </location>
</feature>
<feature type="transmembrane region" description="Helical" evidence="1">
    <location>
        <begin position="229"/>
        <end position="251"/>
    </location>
</feature>
<feature type="transmembrane region" description="Helical" evidence="1">
    <location>
        <begin position="151"/>
        <end position="168"/>
    </location>
</feature>
<evidence type="ECO:0000313" key="4">
    <source>
        <dbReference type="Proteomes" id="UP000318405"/>
    </source>
</evidence>
<feature type="transmembrane region" description="Helical" evidence="1">
    <location>
        <begin position="196"/>
        <end position="217"/>
    </location>
</feature>
<dbReference type="OrthoDB" id="4868247at2"/>
<keyword evidence="1" id="KW-1133">Transmembrane helix</keyword>
<keyword evidence="4" id="KW-1185">Reference proteome</keyword>
<feature type="transmembrane region" description="Helical" evidence="1">
    <location>
        <begin position="310"/>
        <end position="329"/>
    </location>
</feature>
<proteinExistence type="predicted"/>
<protein>
    <submittedName>
        <fullName evidence="3">DUF2157 domain-containing protein</fullName>
    </submittedName>
</protein>
<dbReference type="InterPro" id="IPR018677">
    <property type="entry name" value="DUF2157"/>
</dbReference>
<dbReference type="Proteomes" id="UP000318405">
    <property type="component" value="Unassembled WGS sequence"/>
</dbReference>
<feature type="transmembrane region" description="Helical" evidence="1">
    <location>
        <begin position="257"/>
        <end position="275"/>
    </location>
</feature>